<dbReference type="AlphaFoldDB" id="A0A4Z2I2C0"/>
<feature type="region of interest" description="Disordered" evidence="1">
    <location>
        <begin position="1"/>
        <end position="40"/>
    </location>
</feature>
<name>A0A4Z2I2C0_9TELE</name>
<protein>
    <submittedName>
        <fullName evidence="2">Uncharacterized protein</fullName>
    </submittedName>
</protein>
<gene>
    <name evidence="2" type="ORF">EYF80_018140</name>
</gene>
<evidence type="ECO:0000313" key="2">
    <source>
        <dbReference type="EMBL" id="TNN71615.1"/>
    </source>
</evidence>
<feature type="compositionally biased region" description="Acidic residues" evidence="1">
    <location>
        <begin position="1"/>
        <end position="33"/>
    </location>
</feature>
<reference evidence="2 3" key="1">
    <citation type="submission" date="2019-03" db="EMBL/GenBank/DDBJ databases">
        <title>First draft genome of Liparis tanakae, snailfish: a comprehensive survey of snailfish specific genes.</title>
        <authorList>
            <person name="Kim W."/>
            <person name="Song I."/>
            <person name="Jeong J.-H."/>
            <person name="Kim D."/>
            <person name="Kim S."/>
            <person name="Ryu S."/>
            <person name="Song J.Y."/>
            <person name="Lee S.K."/>
        </authorList>
    </citation>
    <scope>NUCLEOTIDE SEQUENCE [LARGE SCALE GENOMIC DNA]</scope>
    <source>
        <tissue evidence="2">Muscle</tissue>
    </source>
</reference>
<keyword evidence="3" id="KW-1185">Reference proteome</keyword>
<evidence type="ECO:0000313" key="3">
    <source>
        <dbReference type="Proteomes" id="UP000314294"/>
    </source>
</evidence>
<sequence>MYRVGDDDDDDDDEDEEDDDDGDGGEEEDGDEESGGRTRRVCSLRFAVPVKFRRPDARRASRFFAELNCTSIHHN</sequence>
<proteinExistence type="predicted"/>
<organism evidence="2 3">
    <name type="scientific">Liparis tanakae</name>
    <name type="common">Tanaka's snailfish</name>
    <dbReference type="NCBI Taxonomy" id="230148"/>
    <lineage>
        <taxon>Eukaryota</taxon>
        <taxon>Metazoa</taxon>
        <taxon>Chordata</taxon>
        <taxon>Craniata</taxon>
        <taxon>Vertebrata</taxon>
        <taxon>Euteleostomi</taxon>
        <taxon>Actinopterygii</taxon>
        <taxon>Neopterygii</taxon>
        <taxon>Teleostei</taxon>
        <taxon>Neoteleostei</taxon>
        <taxon>Acanthomorphata</taxon>
        <taxon>Eupercaria</taxon>
        <taxon>Perciformes</taxon>
        <taxon>Cottioidei</taxon>
        <taxon>Cottales</taxon>
        <taxon>Liparidae</taxon>
        <taxon>Liparis</taxon>
    </lineage>
</organism>
<accession>A0A4Z2I2C0</accession>
<dbReference type="Proteomes" id="UP000314294">
    <property type="component" value="Unassembled WGS sequence"/>
</dbReference>
<evidence type="ECO:0000256" key="1">
    <source>
        <dbReference type="SAM" id="MobiDB-lite"/>
    </source>
</evidence>
<dbReference type="EMBL" id="SRLO01000147">
    <property type="protein sequence ID" value="TNN71615.1"/>
    <property type="molecule type" value="Genomic_DNA"/>
</dbReference>
<comment type="caution">
    <text evidence="2">The sequence shown here is derived from an EMBL/GenBank/DDBJ whole genome shotgun (WGS) entry which is preliminary data.</text>
</comment>